<keyword evidence="1" id="KW-0472">Membrane</keyword>
<organism evidence="2 3">
    <name type="scientific">Pristionchus mayeri</name>
    <dbReference type="NCBI Taxonomy" id="1317129"/>
    <lineage>
        <taxon>Eukaryota</taxon>
        <taxon>Metazoa</taxon>
        <taxon>Ecdysozoa</taxon>
        <taxon>Nematoda</taxon>
        <taxon>Chromadorea</taxon>
        <taxon>Rhabditida</taxon>
        <taxon>Rhabditina</taxon>
        <taxon>Diplogasteromorpha</taxon>
        <taxon>Diplogasteroidea</taxon>
        <taxon>Neodiplogasteridae</taxon>
        <taxon>Pristionchus</taxon>
    </lineage>
</organism>
<reference evidence="3" key="1">
    <citation type="submission" date="2022-10" db="EMBL/GenBank/DDBJ databases">
        <title>Genome assembly of Pristionchus species.</title>
        <authorList>
            <person name="Yoshida K."/>
            <person name="Sommer R.J."/>
        </authorList>
    </citation>
    <scope>NUCLEOTIDE SEQUENCE [LARGE SCALE GENOMIC DNA]</scope>
    <source>
        <strain evidence="3">RS5460</strain>
    </source>
</reference>
<keyword evidence="1" id="KW-1133">Transmembrane helix</keyword>
<gene>
    <name evidence="2" type="ORF">PMAYCL1PPCAC_23666</name>
</gene>
<feature type="transmembrane region" description="Helical" evidence="1">
    <location>
        <begin position="12"/>
        <end position="29"/>
    </location>
</feature>
<feature type="non-terminal residue" evidence="2">
    <location>
        <position position="1"/>
    </location>
</feature>
<name>A0AAN5D0B0_9BILA</name>
<evidence type="ECO:0000256" key="1">
    <source>
        <dbReference type="SAM" id="Phobius"/>
    </source>
</evidence>
<dbReference type="AlphaFoldDB" id="A0AAN5D0B0"/>
<keyword evidence="3" id="KW-1185">Reference proteome</keyword>
<accession>A0AAN5D0B0</accession>
<protein>
    <submittedName>
        <fullName evidence="2">Uncharacterized protein</fullName>
    </submittedName>
</protein>
<keyword evidence="1" id="KW-0812">Transmembrane</keyword>
<dbReference type="EMBL" id="BTRK01000005">
    <property type="protein sequence ID" value="GMR53470.1"/>
    <property type="molecule type" value="Genomic_DNA"/>
</dbReference>
<comment type="caution">
    <text evidence="2">The sequence shown here is derived from an EMBL/GenBank/DDBJ whole genome shotgun (WGS) entry which is preliminary data.</text>
</comment>
<sequence length="77" mass="9475">PLVLWFREYVFLRFFGSLLLCFGSGWENFSRWREACFRVLFLLILRCHDHFVDCSRLRVRYQWIGSVHSVQFDLERV</sequence>
<evidence type="ECO:0000313" key="3">
    <source>
        <dbReference type="Proteomes" id="UP001328107"/>
    </source>
</evidence>
<dbReference type="Proteomes" id="UP001328107">
    <property type="component" value="Unassembled WGS sequence"/>
</dbReference>
<proteinExistence type="predicted"/>
<evidence type="ECO:0000313" key="2">
    <source>
        <dbReference type="EMBL" id="GMR53470.1"/>
    </source>
</evidence>
<feature type="non-terminal residue" evidence="2">
    <location>
        <position position="77"/>
    </location>
</feature>